<gene>
    <name evidence="2" type="ORF">N0V89_004674</name>
</gene>
<dbReference type="AlphaFoldDB" id="A0A9W8XPV6"/>
<dbReference type="EMBL" id="JAPEUX010000003">
    <property type="protein sequence ID" value="KAJ4356638.1"/>
    <property type="molecule type" value="Genomic_DNA"/>
</dbReference>
<feature type="compositionally biased region" description="Low complexity" evidence="1">
    <location>
        <begin position="1"/>
        <end position="10"/>
    </location>
</feature>
<keyword evidence="3" id="KW-1185">Reference proteome</keyword>
<reference evidence="2" key="1">
    <citation type="submission" date="2022-10" db="EMBL/GenBank/DDBJ databases">
        <title>Tapping the CABI collections for fungal endophytes: first genome assemblies for Collariella, Neodidymelliopsis, Ascochyta clinopodiicola, Didymella pomorum, Didymosphaeria variabile, Neocosmospora piperis and Neocucurbitaria cava.</title>
        <authorList>
            <person name="Hill R."/>
        </authorList>
    </citation>
    <scope>NUCLEOTIDE SEQUENCE</scope>
    <source>
        <strain evidence="2">IMI 356815</strain>
    </source>
</reference>
<feature type="region of interest" description="Disordered" evidence="1">
    <location>
        <begin position="430"/>
        <end position="475"/>
    </location>
</feature>
<evidence type="ECO:0000256" key="1">
    <source>
        <dbReference type="SAM" id="MobiDB-lite"/>
    </source>
</evidence>
<dbReference type="GeneID" id="80908204"/>
<accession>A0A9W8XPV6</accession>
<proteinExistence type="predicted"/>
<feature type="compositionally biased region" description="Basic and acidic residues" evidence="1">
    <location>
        <begin position="21"/>
        <end position="36"/>
    </location>
</feature>
<dbReference type="OrthoDB" id="3801583at2759"/>
<name>A0A9W8XPV6_9PLEO</name>
<feature type="region of interest" description="Disordered" evidence="1">
    <location>
        <begin position="266"/>
        <end position="317"/>
    </location>
</feature>
<feature type="region of interest" description="Disordered" evidence="1">
    <location>
        <begin position="1"/>
        <end position="113"/>
    </location>
</feature>
<evidence type="ECO:0000313" key="3">
    <source>
        <dbReference type="Proteomes" id="UP001140513"/>
    </source>
</evidence>
<feature type="compositionally biased region" description="Low complexity" evidence="1">
    <location>
        <begin position="462"/>
        <end position="475"/>
    </location>
</feature>
<sequence>MAMLSKARSTTQRRRSSARNVKVDEVPNRPVKEVPSELRNSQPRTSPVPKSQWRKSLQTSSNRSLLQRPPERMGHRPSTSSEATLARLKEVVLSTPSRPSRPHSPPPHLHQLSPDISFIHRHEVATHQAAIRSGRPSPVLSHQARGSNPIDVIGYTFHPGRRDSSSTALYSNSTIPGEYIPPSPREVPSPARVMSPFRREAIRLDSVARPVLVPRLDQPPFVPALPEGTVVRPLREWGRSTSAPESWESVLRHSAVYRAWQEDYSPRVPSPLHEQHGPDSFRTGESEEDNWSHGTTPLDGVGLVNGVTKEPRMRGGGEDYFSLPVRREARFDQHWYGWDHDCETHPEEAPHSERYPLPEGYNLATCMNPTSEIPHLRGGGNQSREPKRIPASLFYLAGATGRKPEETITVDAWNKMKPKKRMGGLLGMAVFGNKGGKPYNPEKRDQEVQTEPEPEHQPQPQPAVSVQVDVAAGNQ</sequence>
<dbReference type="RefSeq" id="XP_056073764.1">
    <property type="nucleotide sequence ID" value="XM_056213456.1"/>
</dbReference>
<evidence type="ECO:0000313" key="2">
    <source>
        <dbReference type="EMBL" id="KAJ4356638.1"/>
    </source>
</evidence>
<feature type="compositionally biased region" description="Basic and acidic residues" evidence="1">
    <location>
        <begin position="273"/>
        <end position="285"/>
    </location>
</feature>
<comment type="caution">
    <text evidence="2">The sequence shown here is derived from an EMBL/GenBank/DDBJ whole genome shotgun (WGS) entry which is preliminary data.</text>
</comment>
<dbReference type="Proteomes" id="UP001140513">
    <property type="component" value="Unassembled WGS sequence"/>
</dbReference>
<organism evidence="2 3">
    <name type="scientific">Didymosphaeria variabile</name>
    <dbReference type="NCBI Taxonomy" id="1932322"/>
    <lineage>
        <taxon>Eukaryota</taxon>
        <taxon>Fungi</taxon>
        <taxon>Dikarya</taxon>
        <taxon>Ascomycota</taxon>
        <taxon>Pezizomycotina</taxon>
        <taxon>Dothideomycetes</taxon>
        <taxon>Pleosporomycetidae</taxon>
        <taxon>Pleosporales</taxon>
        <taxon>Massarineae</taxon>
        <taxon>Didymosphaeriaceae</taxon>
        <taxon>Didymosphaeria</taxon>
    </lineage>
</organism>
<feature type="compositionally biased region" description="Polar residues" evidence="1">
    <location>
        <begin position="38"/>
        <end position="65"/>
    </location>
</feature>
<protein>
    <submittedName>
        <fullName evidence="2">Uncharacterized protein</fullName>
    </submittedName>
</protein>